<dbReference type="Gene3D" id="3.40.1350.10">
    <property type="match status" value="1"/>
</dbReference>
<sequence>MRLPSFNDFSPGIIGDVRQPLLTLQRLAPDFSAVVSAWANDYFKGADNKRASTNIPATLTSLGLFDRKTCALTPKGEVIAAAATPLAGAEALSAHVVETRNGMMIIEAVRALNRRAEPVSKVSLKRELQLLGVEGLSAATTDHTTLMNWMAAAGLLDKSANYLPVDAALKRVLGVTSEERAEIASLPLEQQIFLKILRRLAEAEAAHTVPSKLVTDECLRDYPTQFHEDQLSKKVLRPLEAAGWVELTARTGGRGAKSGMVTATSKLLEVPFSAVVPDFDEVVPADLRDKIDMPRSDIQRLLLSEATFDRGLGLELLALRMMIDLGLQPRSFRQRSKDTAYAEVDLTAEGTQLLFSRWNIQCKCVKSNVSLGDVAKEVGLAIYGKSHVVAVVTTSDFSREAINYAREITASTHLQFLLINGPVVRAYLDGGPATLHAFVARNAARVMTEKRQQPIVPIE</sequence>
<dbReference type="RefSeq" id="WP_025977289.1">
    <property type="nucleotide sequence ID" value="NZ_CP015614.1"/>
</dbReference>
<dbReference type="KEGG" id="bne:DA69_04340"/>
<gene>
    <name evidence="2" type="ORF">DA69_04340</name>
</gene>
<keyword evidence="3" id="KW-1185">Reference proteome</keyword>
<dbReference type="AlphaFoldDB" id="A0A172Y4B2"/>
<dbReference type="GO" id="GO:0003677">
    <property type="term" value="F:DNA binding"/>
    <property type="evidence" value="ECO:0007669"/>
    <property type="project" value="InterPro"/>
</dbReference>
<evidence type="ECO:0000313" key="2">
    <source>
        <dbReference type="EMBL" id="ANF54038.1"/>
    </source>
</evidence>
<dbReference type="InterPro" id="IPR011856">
    <property type="entry name" value="tRNA_endonuc-like_dom_sf"/>
</dbReference>
<dbReference type="eggNOG" id="COG0863">
    <property type="taxonomic scope" value="Bacteria"/>
</dbReference>
<reference evidence="2 3" key="1">
    <citation type="journal article" date="2014" name="Genome Announc.">
        <title>Genome Sequence of a Promising Hydrogen-Producing Facultative Anaerobic Bacterium, Brevundimonas naejangsanensis Strain B1.</title>
        <authorList>
            <person name="Su H."/>
            <person name="Zhang T."/>
            <person name="Bao M."/>
            <person name="Jiang Y."/>
            <person name="Wang Y."/>
            <person name="Tan T."/>
        </authorList>
    </citation>
    <scope>NUCLEOTIDE SEQUENCE [LARGE SCALE GENOMIC DNA]</scope>
    <source>
        <strain evidence="2 3">B1</strain>
    </source>
</reference>
<dbReference type="Pfam" id="PF04471">
    <property type="entry name" value="Mrr_cat"/>
    <property type="match status" value="1"/>
</dbReference>
<dbReference type="InterPro" id="IPR011335">
    <property type="entry name" value="Restrct_endonuc-II-like"/>
</dbReference>
<dbReference type="GO" id="GO:0009307">
    <property type="term" value="P:DNA restriction-modification system"/>
    <property type="evidence" value="ECO:0007669"/>
    <property type="project" value="InterPro"/>
</dbReference>
<dbReference type="SUPFAM" id="SSF52980">
    <property type="entry name" value="Restriction endonuclease-like"/>
    <property type="match status" value="1"/>
</dbReference>
<dbReference type="GO" id="GO:0004519">
    <property type="term" value="F:endonuclease activity"/>
    <property type="evidence" value="ECO:0007669"/>
    <property type="project" value="InterPro"/>
</dbReference>
<evidence type="ECO:0000313" key="3">
    <source>
        <dbReference type="Proteomes" id="UP000077603"/>
    </source>
</evidence>
<evidence type="ECO:0000259" key="1">
    <source>
        <dbReference type="Pfam" id="PF04471"/>
    </source>
</evidence>
<name>A0A172Y4B2_9CAUL</name>
<protein>
    <recommendedName>
        <fullName evidence="1">Restriction endonuclease type IV Mrr domain-containing protein</fullName>
    </recommendedName>
</protein>
<organism evidence="2 3">
    <name type="scientific">Brevundimonas naejangsanensis</name>
    <dbReference type="NCBI Taxonomy" id="588932"/>
    <lineage>
        <taxon>Bacteria</taxon>
        <taxon>Pseudomonadati</taxon>
        <taxon>Pseudomonadota</taxon>
        <taxon>Alphaproteobacteria</taxon>
        <taxon>Caulobacterales</taxon>
        <taxon>Caulobacteraceae</taxon>
        <taxon>Brevundimonas</taxon>
    </lineage>
</organism>
<dbReference type="EMBL" id="CP015614">
    <property type="protein sequence ID" value="ANF54038.1"/>
    <property type="molecule type" value="Genomic_DNA"/>
</dbReference>
<dbReference type="Proteomes" id="UP000077603">
    <property type="component" value="Chromosome"/>
</dbReference>
<proteinExistence type="predicted"/>
<dbReference type="InterPro" id="IPR007560">
    <property type="entry name" value="Restrct_endonuc_IV_Mrr"/>
</dbReference>
<dbReference type="STRING" id="588932.DA69_04340"/>
<feature type="domain" description="Restriction endonuclease type IV Mrr" evidence="1">
    <location>
        <begin position="320"/>
        <end position="408"/>
    </location>
</feature>
<accession>A0A172Y4B2</accession>